<sequence length="114" mass="11852">EAEPLRAALAAAEAAGLPPEETQAVREALPAVERRATARAALAAACRGHHLVGPDLLEAALADAREAGLQPHELAAAERALSEELRLVERRRAALAQLDAALRGGTPADSTELQ</sequence>
<accession>A0ABN9S2T2</accession>
<feature type="non-terminal residue" evidence="1">
    <location>
        <position position="114"/>
    </location>
</feature>
<dbReference type="EMBL" id="CAUYUJ010009189">
    <property type="protein sequence ID" value="CAK0826075.1"/>
    <property type="molecule type" value="Genomic_DNA"/>
</dbReference>
<proteinExistence type="predicted"/>
<name>A0ABN9S2T2_9DINO</name>
<feature type="non-terminal residue" evidence="1">
    <location>
        <position position="1"/>
    </location>
</feature>
<dbReference type="Proteomes" id="UP001189429">
    <property type="component" value="Unassembled WGS sequence"/>
</dbReference>
<keyword evidence="2" id="KW-1185">Reference proteome</keyword>
<organism evidence="1 2">
    <name type="scientific">Prorocentrum cordatum</name>
    <dbReference type="NCBI Taxonomy" id="2364126"/>
    <lineage>
        <taxon>Eukaryota</taxon>
        <taxon>Sar</taxon>
        <taxon>Alveolata</taxon>
        <taxon>Dinophyceae</taxon>
        <taxon>Prorocentrales</taxon>
        <taxon>Prorocentraceae</taxon>
        <taxon>Prorocentrum</taxon>
    </lineage>
</organism>
<reference evidence="1" key="1">
    <citation type="submission" date="2023-10" db="EMBL/GenBank/DDBJ databases">
        <authorList>
            <person name="Chen Y."/>
            <person name="Shah S."/>
            <person name="Dougan E. K."/>
            <person name="Thang M."/>
            <person name="Chan C."/>
        </authorList>
    </citation>
    <scope>NUCLEOTIDE SEQUENCE [LARGE SCALE GENOMIC DNA]</scope>
</reference>
<comment type="caution">
    <text evidence="1">The sequence shown here is derived from an EMBL/GenBank/DDBJ whole genome shotgun (WGS) entry which is preliminary data.</text>
</comment>
<evidence type="ECO:0008006" key="3">
    <source>
        <dbReference type="Google" id="ProtNLM"/>
    </source>
</evidence>
<gene>
    <name evidence="1" type="ORF">PCOR1329_LOCUS26035</name>
</gene>
<evidence type="ECO:0000313" key="2">
    <source>
        <dbReference type="Proteomes" id="UP001189429"/>
    </source>
</evidence>
<protein>
    <recommendedName>
        <fullName evidence="3">DNA primase</fullName>
    </recommendedName>
</protein>
<evidence type="ECO:0000313" key="1">
    <source>
        <dbReference type="EMBL" id="CAK0826075.1"/>
    </source>
</evidence>